<dbReference type="InterPro" id="IPR003591">
    <property type="entry name" value="Leu-rich_rpt_typical-subtyp"/>
</dbReference>
<dbReference type="PANTHER" id="PTHR24373">
    <property type="entry name" value="SLIT RELATED LEUCINE-RICH REPEAT NEURONAL PROTEIN"/>
    <property type="match status" value="1"/>
</dbReference>
<sequence length="425" mass="48439">MSVLFYLCLLWLLCNSCLALPKQVSVTSIKCNGYLCEELNYPDVSEVAYFTAEIRKELDNQTILVLRNSHLNRLPLNVFRTLGKLEHLDVQGCQVQHVAAECFESATKLKKLQLAGNLISKLDAATFALATELEELNLADNRLDNLPASVFAGLHKLRQLWLQDNQLQQLPVGIFTDLLQLQQLNLDNNQLAELPEKLCADQAQLQQFSARGNRLKRISANAFPSVQRLIISDNPQLHRLHLTGHIRELQADNCPLESLQLDQFEQLEQLLLSNTRLQSLEFLHNASSLLDLDLTGLDQLPAIPDPWPAQHLKRLSISYVNDSNWPDQILKQLPELQVLDVWHNQQREIYIKEDFGQLNSHYIDDTDSLCEQLEQFMGDATLPKHITIFDNEVDNQEAYSMQCPGVEVAQAEKLIWFEDNADSLT</sequence>
<dbReference type="SUPFAM" id="SSF52058">
    <property type="entry name" value="L domain-like"/>
    <property type="match status" value="1"/>
</dbReference>
<dbReference type="Pfam" id="PF13855">
    <property type="entry name" value="LRR_8"/>
    <property type="match status" value="1"/>
</dbReference>
<evidence type="ECO:0008006" key="7">
    <source>
        <dbReference type="Google" id="ProtNLM"/>
    </source>
</evidence>
<dbReference type="SMART" id="SM00369">
    <property type="entry name" value="LRR_TYP"/>
    <property type="match status" value="6"/>
</dbReference>
<dbReference type="InterPro" id="IPR050328">
    <property type="entry name" value="Dev_Immune_Receptor"/>
</dbReference>
<accession>A0A484BTU7</accession>
<keyword evidence="3" id="KW-0677">Repeat</keyword>
<feature type="signal peptide" evidence="4">
    <location>
        <begin position="1"/>
        <end position="19"/>
    </location>
</feature>
<evidence type="ECO:0000256" key="3">
    <source>
        <dbReference type="ARBA" id="ARBA00022737"/>
    </source>
</evidence>
<dbReference type="AlphaFoldDB" id="A0A484BTU7"/>
<dbReference type="PROSITE" id="PS51450">
    <property type="entry name" value="LRR"/>
    <property type="match status" value="2"/>
</dbReference>
<proteinExistence type="predicted"/>
<evidence type="ECO:0000256" key="1">
    <source>
        <dbReference type="ARBA" id="ARBA00022614"/>
    </source>
</evidence>
<organism evidence="5 6">
    <name type="scientific">Drosophila navojoa</name>
    <name type="common">Fruit fly</name>
    <dbReference type="NCBI Taxonomy" id="7232"/>
    <lineage>
        <taxon>Eukaryota</taxon>
        <taxon>Metazoa</taxon>
        <taxon>Ecdysozoa</taxon>
        <taxon>Arthropoda</taxon>
        <taxon>Hexapoda</taxon>
        <taxon>Insecta</taxon>
        <taxon>Pterygota</taxon>
        <taxon>Neoptera</taxon>
        <taxon>Endopterygota</taxon>
        <taxon>Diptera</taxon>
        <taxon>Brachycera</taxon>
        <taxon>Muscomorpha</taxon>
        <taxon>Ephydroidea</taxon>
        <taxon>Drosophilidae</taxon>
        <taxon>Drosophila</taxon>
    </lineage>
</organism>
<keyword evidence="1" id="KW-0433">Leucine-rich repeat</keyword>
<dbReference type="GO" id="GO:0005615">
    <property type="term" value="C:extracellular space"/>
    <property type="evidence" value="ECO:0007669"/>
    <property type="project" value="TreeGrafter"/>
</dbReference>
<comment type="caution">
    <text evidence="5">The sequence shown here is derived from an EMBL/GenBank/DDBJ whole genome shotgun (WGS) entry which is preliminary data.</text>
</comment>
<dbReference type="GO" id="GO:0031012">
    <property type="term" value="C:extracellular matrix"/>
    <property type="evidence" value="ECO:0007669"/>
    <property type="project" value="TreeGrafter"/>
</dbReference>
<dbReference type="STRING" id="7232.A0A484BTU7"/>
<dbReference type="PANTHER" id="PTHR24373:SF370">
    <property type="entry name" value="FISH-LIPS, ISOFORM E"/>
    <property type="match status" value="1"/>
</dbReference>
<dbReference type="InterPro" id="IPR001611">
    <property type="entry name" value="Leu-rich_rpt"/>
</dbReference>
<dbReference type="OMA" id="QATNCGL"/>
<evidence type="ECO:0000256" key="2">
    <source>
        <dbReference type="ARBA" id="ARBA00022729"/>
    </source>
</evidence>
<feature type="chain" id="PRO_5019714731" description="LRRCT domain-containing protein" evidence="4">
    <location>
        <begin position="20"/>
        <end position="425"/>
    </location>
</feature>
<evidence type="ECO:0000313" key="6">
    <source>
        <dbReference type="Proteomes" id="UP000295192"/>
    </source>
</evidence>
<evidence type="ECO:0000313" key="5">
    <source>
        <dbReference type="EMBL" id="TDG52084.1"/>
    </source>
</evidence>
<protein>
    <recommendedName>
        <fullName evidence="7">LRRCT domain-containing protein</fullName>
    </recommendedName>
</protein>
<name>A0A484BTU7_DRONA</name>
<dbReference type="OrthoDB" id="6022531at2759"/>
<keyword evidence="6" id="KW-1185">Reference proteome</keyword>
<dbReference type="InterPro" id="IPR032675">
    <property type="entry name" value="LRR_dom_sf"/>
</dbReference>
<dbReference type="SMART" id="SM00364">
    <property type="entry name" value="LRR_BAC"/>
    <property type="match status" value="4"/>
</dbReference>
<dbReference type="EMBL" id="LSRL02000005">
    <property type="protein sequence ID" value="TDG52084.1"/>
    <property type="molecule type" value="Genomic_DNA"/>
</dbReference>
<evidence type="ECO:0000256" key="4">
    <source>
        <dbReference type="SAM" id="SignalP"/>
    </source>
</evidence>
<keyword evidence="2 4" id="KW-0732">Signal</keyword>
<reference evidence="5 6" key="1">
    <citation type="journal article" date="2019" name="J. Hered.">
        <title>An Improved Genome Assembly for Drosophila navojoa, the Basal Species in the mojavensis Cluster.</title>
        <authorList>
            <person name="Vanderlinde T."/>
            <person name="Dupim E.G."/>
            <person name="Nazario-Yepiz N.O."/>
            <person name="Carvalho A.B."/>
        </authorList>
    </citation>
    <scope>NUCLEOTIDE SEQUENCE [LARGE SCALE GENOMIC DNA]</scope>
    <source>
        <strain evidence="5">Navoj_Jal97</strain>
        <tissue evidence="5">Whole organism</tissue>
    </source>
</reference>
<dbReference type="Gene3D" id="3.80.10.10">
    <property type="entry name" value="Ribonuclease Inhibitor"/>
    <property type="match status" value="1"/>
</dbReference>
<gene>
    <name evidence="5" type="ORF">AWZ03_001365</name>
</gene>
<dbReference type="Proteomes" id="UP000295192">
    <property type="component" value="Unassembled WGS sequence"/>
</dbReference>